<evidence type="ECO:0000313" key="1">
    <source>
        <dbReference type="EMBL" id="MFC4669441.1"/>
    </source>
</evidence>
<name>A0ABV9KII9_9RHOB</name>
<sequence length="58" mass="6867">MTDTTFNRLPGLFRAWDLQFRTNQTDDYQVHYVEITECGTPLFALYRRASPLINQEIV</sequence>
<protein>
    <submittedName>
        <fullName evidence="1">Uncharacterized protein</fullName>
    </submittedName>
</protein>
<proteinExistence type="predicted"/>
<dbReference type="EMBL" id="JBHSGI010000012">
    <property type="protein sequence ID" value="MFC4669441.1"/>
    <property type="molecule type" value="Genomic_DNA"/>
</dbReference>
<organism evidence="1 2">
    <name type="scientific">Seohaeicola nanhaiensis</name>
    <dbReference type="NCBI Taxonomy" id="1387282"/>
    <lineage>
        <taxon>Bacteria</taxon>
        <taxon>Pseudomonadati</taxon>
        <taxon>Pseudomonadota</taxon>
        <taxon>Alphaproteobacteria</taxon>
        <taxon>Rhodobacterales</taxon>
        <taxon>Roseobacteraceae</taxon>
        <taxon>Seohaeicola</taxon>
    </lineage>
</organism>
<keyword evidence="2" id="KW-1185">Reference proteome</keyword>
<comment type="caution">
    <text evidence="1">The sequence shown here is derived from an EMBL/GenBank/DDBJ whole genome shotgun (WGS) entry which is preliminary data.</text>
</comment>
<evidence type="ECO:0000313" key="2">
    <source>
        <dbReference type="Proteomes" id="UP001595973"/>
    </source>
</evidence>
<dbReference type="Proteomes" id="UP001595973">
    <property type="component" value="Unassembled WGS sequence"/>
</dbReference>
<reference evidence="2" key="1">
    <citation type="journal article" date="2019" name="Int. J. Syst. Evol. Microbiol.">
        <title>The Global Catalogue of Microorganisms (GCM) 10K type strain sequencing project: providing services to taxonomists for standard genome sequencing and annotation.</title>
        <authorList>
            <consortium name="The Broad Institute Genomics Platform"/>
            <consortium name="The Broad Institute Genome Sequencing Center for Infectious Disease"/>
            <person name="Wu L."/>
            <person name="Ma J."/>
        </authorList>
    </citation>
    <scope>NUCLEOTIDE SEQUENCE [LARGE SCALE GENOMIC DNA]</scope>
    <source>
        <strain evidence="2">CGMCC 4.7283</strain>
    </source>
</reference>
<dbReference type="RefSeq" id="WP_380717871.1">
    <property type="nucleotide sequence ID" value="NZ_JBHSGI010000012.1"/>
</dbReference>
<accession>A0ABV9KII9</accession>
<gene>
    <name evidence="1" type="ORF">ACFO5X_12835</name>
</gene>